<sequence length="101" mass="11412">MVIWASLVTQRVKNMPAMQETQVRPLGQEDPMEKGIETYSGILAWRIPWTLSPGVAMGLQRGLSELTHNGNVFYSFGPNHLLISLLFYSCIRGISIRCIYL</sequence>
<dbReference type="EMBL" id="OX596108">
    <property type="protein sequence ID" value="CAN0222629.1"/>
    <property type="molecule type" value="Genomic_DNA"/>
</dbReference>
<proteinExistence type="predicted"/>
<organism evidence="1 2">
    <name type="scientific">Rangifer tarandus platyrhynchus</name>
    <name type="common">Svalbard reindeer</name>
    <dbReference type="NCBI Taxonomy" id="3082113"/>
    <lineage>
        <taxon>Eukaryota</taxon>
        <taxon>Metazoa</taxon>
        <taxon>Chordata</taxon>
        <taxon>Craniata</taxon>
        <taxon>Vertebrata</taxon>
        <taxon>Euteleostomi</taxon>
        <taxon>Mammalia</taxon>
        <taxon>Eutheria</taxon>
        <taxon>Laurasiatheria</taxon>
        <taxon>Artiodactyla</taxon>
        <taxon>Ruminantia</taxon>
        <taxon>Pecora</taxon>
        <taxon>Cervidae</taxon>
        <taxon>Odocoileinae</taxon>
        <taxon>Rangifer</taxon>
    </lineage>
</organism>
<name>A0AC59Z563_RANTA</name>
<accession>A0AC59Z563</accession>
<gene>
    <name evidence="1" type="ORF">MRATA1EN22A_LOCUS13886</name>
</gene>
<evidence type="ECO:0000313" key="1">
    <source>
        <dbReference type="EMBL" id="CAN0222629.1"/>
    </source>
</evidence>
<dbReference type="Proteomes" id="UP001162501">
    <property type="component" value="Chromosome 24"/>
</dbReference>
<protein>
    <submittedName>
        <fullName evidence="1">Uncharacterized protein</fullName>
    </submittedName>
</protein>
<reference evidence="1" key="1">
    <citation type="submission" date="2023-05" db="EMBL/GenBank/DDBJ databases">
        <authorList>
            <consortium name="ELIXIR-Norway"/>
        </authorList>
    </citation>
    <scope>NUCLEOTIDE SEQUENCE</scope>
</reference>
<evidence type="ECO:0000313" key="2">
    <source>
        <dbReference type="Proteomes" id="UP001162501"/>
    </source>
</evidence>
<reference evidence="1" key="2">
    <citation type="submission" date="2025-03" db="EMBL/GenBank/DDBJ databases">
        <authorList>
            <consortium name="ELIXIR-Norway"/>
            <consortium name="Elixir Norway"/>
        </authorList>
    </citation>
    <scope>NUCLEOTIDE SEQUENCE</scope>
</reference>